<keyword evidence="3 5" id="KW-1133">Transmembrane helix</keyword>
<proteinExistence type="predicted"/>
<dbReference type="Pfam" id="PF00520">
    <property type="entry name" value="Ion_trans"/>
    <property type="match status" value="1"/>
</dbReference>
<reference evidence="7" key="1">
    <citation type="submission" date="2021-01" db="EMBL/GenBank/DDBJ databases">
        <authorList>
            <person name="Corre E."/>
            <person name="Pelletier E."/>
            <person name="Niang G."/>
            <person name="Scheremetjew M."/>
            <person name="Finn R."/>
            <person name="Kale V."/>
            <person name="Holt S."/>
            <person name="Cochrane G."/>
            <person name="Meng A."/>
            <person name="Brown T."/>
            <person name="Cohen L."/>
        </authorList>
    </citation>
    <scope>NUCLEOTIDE SEQUENCE</scope>
    <source>
        <strain evidence="7">CCMP 2712</strain>
    </source>
</reference>
<accession>A0A7S4L0V3</accession>
<dbReference type="PROSITE" id="PS50003">
    <property type="entry name" value="PH_DOMAIN"/>
    <property type="match status" value="1"/>
</dbReference>
<dbReference type="SUPFAM" id="SSF81324">
    <property type="entry name" value="Voltage-gated potassium channels"/>
    <property type="match status" value="1"/>
</dbReference>
<protein>
    <recommendedName>
        <fullName evidence="6">PH domain-containing protein</fullName>
    </recommendedName>
</protein>
<dbReference type="InterPro" id="IPR001849">
    <property type="entry name" value="PH_domain"/>
</dbReference>
<dbReference type="GO" id="GO:0005248">
    <property type="term" value="F:voltage-gated sodium channel activity"/>
    <property type="evidence" value="ECO:0007669"/>
    <property type="project" value="TreeGrafter"/>
</dbReference>
<dbReference type="Gene3D" id="1.10.287.70">
    <property type="match status" value="1"/>
</dbReference>
<evidence type="ECO:0000256" key="5">
    <source>
        <dbReference type="SAM" id="Phobius"/>
    </source>
</evidence>
<feature type="transmembrane region" description="Helical" evidence="5">
    <location>
        <begin position="362"/>
        <end position="385"/>
    </location>
</feature>
<keyword evidence="4 5" id="KW-0472">Membrane</keyword>
<evidence type="ECO:0000256" key="4">
    <source>
        <dbReference type="ARBA" id="ARBA00023136"/>
    </source>
</evidence>
<dbReference type="InterPro" id="IPR005821">
    <property type="entry name" value="Ion_trans_dom"/>
</dbReference>
<feature type="domain" description="PH" evidence="6">
    <location>
        <begin position="48"/>
        <end position="210"/>
    </location>
</feature>
<dbReference type="InterPro" id="IPR043203">
    <property type="entry name" value="VGCC_Ca_Na"/>
</dbReference>
<feature type="transmembrane region" description="Helical" evidence="5">
    <location>
        <begin position="239"/>
        <end position="261"/>
    </location>
</feature>
<dbReference type="InterPro" id="IPR027359">
    <property type="entry name" value="Volt_channel_dom_sf"/>
</dbReference>
<comment type="subcellular location">
    <subcellularLocation>
        <location evidence="1">Membrane</location>
        <topology evidence="1">Multi-pass membrane protein</topology>
    </subcellularLocation>
</comment>
<dbReference type="GO" id="GO:0001518">
    <property type="term" value="C:voltage-gated sodium channel complex"/>
    <property type="evidence" value="ECO:0007669"/>
    <property type="project" value="TreeGrafter"/>
</dbReference>
<name>A0A7S4L0V3_GUITH</name>
<dbReference type="PANTHER" id="PTHR10037:SF62">
    <property type="entry name" value="SODIUM CHANNEL PROTEIN 60E"/>
    <property type="match status" value="1"/>
</dbReference>
<feature type="transmembrane region" description="Helical" evidence="5">
    <location>
        <begin position="303"/>
        <end position="320"/>
    </location>
</feature>
<dbReference type="Gene3D" id="1.20.120.350">
    <property type="entry name" value="Voltage-gated potassium channels. Chain C"/>
    <property type="match status" value="1"/>
</dbReference>
<gene>
    <name evidence="7" type="ORF">GTHE00462_LOCUS21336</name>
</gene>
<dbReference type="PANTHER" id="PTHR10037">
    <property type="entry name" value="VOLTAGE-GATED CATION CHANNEL CALCIUM AND SODIUM"/>
    <property type="match status" value="1"/>
</dbReference>
<sequence>MALFYACRKLKADHQLNETPRLLSTRRHFSEAWNNTRQFFEDGRPLKEVRTEGWLKLHCKEWMRCTYSYSHRLVQLNGEGLKVSARLNEALPLIVSYGDIIGVATSLCAEQAHEDVKYKFNAFLRQTSLHESEHVDDLSKLFESEHANLFPGRTLSRRALHSVSALQAGDEEFVLLTSAFGHFRGQPLKFKCQTKEERDFWVECLRRALKYETASQMCHVNRLGFLRWKVRYFYMKPQFQLVVAAFICFNFGINIISSQLPPSFLDFLDFCDMSFTLIFAFELSINLFANLFRDFFRDPWNHFDFIVVFFGILSIAAGNFPGSNSLKLMRTFRVFRLFKRVPSLKRIVESIFEAIPAMANAYLLLFLIASIYAMMCVNFFASYTVEDFGTFFRAMFTLWQFMTGDGWSDIVRQLFIQTGNPAGVGIFFVSYQLIITFTLVNIVICVLVDKFCSSPSNNTGVNLRPYEDPNVMYVQRSVFGLKSLVEQLLDSVDLEDLEVRLGKLWKAVCVSKGNCMDETHDQESMSFKELQSAFREMRLMPPVIFELKDWYAFVEYAGLSSKSGLLSKAGFGCMLRLVMFRYTKLQLHFASKVGIAGWNSDNIDSVMKALKGLAIASAEKADRYQTELVSGKCPEEIIDEMANLHNAPIVLDLERISSDLRCFHEKFSFIEGNVQKRRKLMRKEILSQSYSRDHRNSLKLQEGNSFYTKSFSLSKKDALSQGEVFENGLEYGNGMK</sequence>
<evidence type="ECO:0000256" key="3">
    <source>
        <dbReference type="ARBA" id="ARBA00022989"/>
    </source>
</evidence>
<feature type="transmembrane region" description="Helical" evidence="5">
    <location>
        <begin position="422"/>
        <end position="444"/>
    </location>
</feature>
<evidence type="ECO:0000259" key="6">
    <source>
        <dbReference type="PROSITE" id="PS50003"/>
    </source>
</evidence>
<evidence type="ECO:0000256" key="2">
    <source>
        <dbReference type="ARBA" id="ARBA00022692"/>
    </source>
</evidence>
<dbReference type="AlphaFoldDB" id="A0A7S4L0V3"/>
<organism evidence="7">
    <name type="scientific">Guillardia theta</name>
    <name type="common">Cryptophyte</name>
    <name type="synonym">Cryptomonas phi</name>
    <dbReference type="NCBI Taxonomy" id="55529"/>
    <lineage>
        <taxon>Eukaryota</taxon>
        <taxon>Cryptophyceae</taxon>
        <taxon>Pyrenomonadales</taxon>
        <taxon>Geminigeraceae</taxon>
        <taxon>Guillardia</taxon>
    </lineage>
</organism>
<dbReference type="EMBL" id="HBKN01027582">
    <property type="protein sequence ID" value="CAE2310926.1"/>
    <property type="molecule type" value="Transcribed_RNA"/>
</dbReference>
<evidence type="ECO:0000256" key="1">
    <source>
        <dbReference type="ARBA" id="ARBA00004141"/>
    </source>
</evidence>
<keyword evidence="2 5" id="KW-0812">Transmembrane</keyword>
<feature type="transmembrane region" description="Helical" evidence="5">
    <location>
        <begin position="273"/>
        <end position="291"/>
    </location>
</feature>
<evidence type="ECO:0000313" key="7">
    <source>
        <dbReference type="EMBL" id="CAE2310926.1"/>
    </source>
</evidence>